<dbReference type="InterPro" id="IPR035965">
    <property type="entry name" value="PAS-like_dom_sf"/>
</dbReference>
<dbReference type="CDD" id="cd01949">
    <property type="entry name" value="GGDEF"/>
    <property type="match status" value="1"/>
</dbReference>
<dbReference type="Pfam" id="PF00990">
    <property type="entry name" value="GGDEF"/>
    <property type="match status" value="1"/>
</dbReference>
<keyword evidence="3" id="KW-0973">c-di-GMP</keyword>
<keyword evidence="11" id="KW-1185">Reference proteome</keyword>
<accession>A0A8J7FI10</accession>
<dbReference type="SUPFAM" id="SSF55785">
    <property type="entry name" value="PYP-like sensor domain (PAS domain)"/>
    <property type="match status" value="1"/>
</dbReference>
<feature type="domain" description="PAC" evidence="6">
    <location>
        <begin position="341"/>
        <end position="393"/>
    </location>
</feature>
<evidence type="ECO:0000313" key="10">
    <source>
        <dbReference type="EMBL" id="MBE9399739.1"/>
    </source>
</evidence>
<dbReference type="PANTHER" id="PTHR44757:SF2">
    <property type="entry name" value="BIOFILM ARCHITECTURE MAINTENANCE PROTEIN MBAA"/>
    <property type="match status" value="1"/>
</dbReference>
<feature type="domain" description="GGDEF" evidence="9">
    <location>
        <begin position="425"/>
        <end position="561"/>
    </location>
</feature>
<evidence type="ECO:0000259" key="7">
    <source>
        <dbReference type="PROSITE" id="PS50883"/>
    </source>
</evidence>
<evidence type="ECO:0000259" key="6">
    <source>
        <dbReference type="PROSITE" id="PS50113"/>
    </source>
</evidence>
<dbReference type="Proteomes" id="UP000640333">
    <property type="component" value="Unassembled WGS sequence"/>
</dbReference>
<sequence length="832" mass="92844">MTFSLRTKLIVPLLFIGALFAVLGAWVLNWVAEDHMRWQSVERSRLLAVAINETVEVMSELQEIRFAVEDIVASEEGISGISVVTRDPFVIWASSIHPGVDDDHASQQMLKVLMKSIEQGTFGHYLLPGGDIVTFYPLLSAGYNSQNYRDRFHSRVDPQVTDQAWGHAMAQVKLSPDEYRGVVYLRLDSSAIRAGAADIFVRSGIILILAVFCICVLGYAVFHRSVLRPIGHISDTIQRQKAGETATRLALNSDDEIGALGASFNNMLDAISERDQRLRTVVDNLPVALSLKTKDGDYQLINDKFSLWFSDLLDLTRSNPSEAQQLRLNYETQVRLRQTDMTFEETIAQVDGGYRHFTTTIFPLLDGSGKFTALGSASTDISERKAAEQEVRMLAYFDNLTGLPNRSLFGDRLQQALKNAERNGTCVGLLFIDLDGFKSVNDTLGHQIGDLLLEEVSLRLGQAVRSQDTVARMGGDEFTVIVVDLQADRANDDLALIANKIRNSVASPMILGEHQTFVTSSVGISIYPENTVKAEELIIQADIAMYHAKNSGRDAFQFFQPGMNAEMHERRRIEDQLRMAMENHELSVAYQPKVDTLTGELIGAEALLRWNNPLLGEVPPLKFIPIAEDCGLIIPIGEWVIETVVDTLKLWREQGLDMPRIAINLSPRQLRDQAFSQRVQSILNTAGLRPDSLEFEITEGVFLQEVEHSQSSLYRLRESGVGLAIDDFGTGFSSLSYLKKLPVSSVKIDKTFVDGLSVDPVDEDIVSAIVAMAHSMHLTVVAEGVETQEQYDFLRKVHCDAAQGWLTGVPMSQADLSDWLRQRERHREERAK</sequence>
<keyword evidence="5" id="KW-0472">Membrane</keyword>
<dbReference type="PROSITE" id="PS50113">
    <property type="entry name" value="PAC"/>
    <property type="match status" value="1"/>
</dbReference>
<feature type="transmembrane region" description="Helical" evidence="5">
    <location>
        <begin position="12"/>
        <end position="32"/>
    </location>
</feature>
<dbReference type="SMART" id="SM00267">
    <property type="entry name" value="GGDEF"/>
    <property type="match status" value="1"/>
</dbReference>
<dbReference type="CDD" id="cd01948">
    <property type="entry name" value="EAL"/>
    <property type="match status" value="1"/>
</dbReference>
<dbReference type="GO" id="GO:0007165">
    <property type="term" value="P:signal transduction"/>
    <property type="evidence" value="ECO:0007669"/>
    <property type="project" value="InterPro"/>
</dbReference>
<dbReference type="NCBIfam" id="TIGR00254">
    <property type="entry name" value="GGDEF"/>
    <property type="match status" value="1"/>
</dbReference>
<proteinExistence type="predicted"/>
<feature type="transmembrane region" description="Helical" evidence="5">
    <location>
        <begin position="199"/>
        <end position="222"/>
    </location>
</feature>
<evidence type="ECO:0000256" key="1">
    <source>
        <dbReference type="ARBA" id="ARBA00001946"/>
    </source>
</evidence>
<evidence type="ECO:0000256" key="2">
    <source>
        <dbReference type="ARBA" id="ARBA00012282"/>
    </source>
</evidence>
<dbReference type="PROSITE" id="PS50885">
    <property type="entry name" value="HAMP"/>
    <property type="match status" value="1"/>
</dbReference>
<evidence type="ECO:0000259" key="8">
    <source>
        <dbReference type="PROSITE" id="PS50885"/>
    </source>
</evidence>
<dbReference type="InterPro" id="IPR001633">
    <property type="entry name" value="EAL_dom"/>
</dbReference>
<dbReference type="AlphaFoldDB" id="A0A8J7FI10"/>
<dbReference type="Pfam" id="PF00672">
    <property type="entry name" value="HAMP"/>
    <property type="match status" value="1"/>
</dbReference>
<dbReference type="Pfam" id="PF00563">
    <property type="entry name" value="EAL"/>
    <property type="match status" value="1"/>
</dbReference>
<dbReference type="EC" id="3.1.4.52" evidence="2"/>
<dbReference type="InterPro" id="IPR000014">
    <property type="entry name" value="PAS"/>
</dbReference>
<dbReference type="PANTHER" id="PTHR44757">
    <property type="entry name" value="DIGUANYLATE CYCLASE DGCP"/>
    <property type="match status" value="1"/>
</dbReference>
<dbReference type="InterPro" id="IPR029787">
    <property type="entry name" value="Nucleotide_cyclase"/>
</dbReference>
<dbReference type="InterPro" id="IPR043128">
    <property type="entry name" value="Rev_trsase/Diguanyl_cyclase"/>
</dbReference>
<dbReference type="GO" id="GO:0071732">
    <property type="term" value="P:cellular response to nitric oxide"/>
    <property type="evidence" value="ECO:0007669"/>
    <property type="project" value="UniProtKB-ARBA"/>
</dbReference>
<dbReference type="InterPro" id="IPR035919">
    <property type="entry name" value="EAL_sf"/>
</dbReference>
<keyword evidence="5" id="KW-1133">Transmembrane helix</keyword>
<dbReference type="EMBL" id="JADEYS010000036">
    <property type="protein sequence ID" value="MBE9399739.1"/>
    <property type="molecule type" value="Genomic_DNA"/>
</dbReference>
<dbReference type="GO" id="GO:0071111">
    <property type="term" value="F:cyclic-guanylate-specific phosphodiesterase activity"/>
    <property type="evidence" value="ECO:0007669"/>
    <property type="project" value="UniProtKB-EC"/>
</dbReference>
<dbReference type="SUPFAM" id="SSF141868">
    <property type="entry name" value="EAL domain-like"/>
    <property type="match status" value="1"/>
</dbReference>
<feature type="domain" description="EAL" evidence="7">
    <location>
        <begin position="570"/>
        <end position="824"/>
    </location>
</feature>
<dbReference type="Gene3D" id="3.20.20.450">
    <property type="entry name" value="EAL domain"/>
    <property type="match status" value="1"/>
</dbReference>
<evidence type="ECO:0000256" key="3">
    <source>
        <dbReference type="ARBA" id="ARBA00022636"/>
    </source>
</evidence>
<dbReference type="FunFam" id="3.20.20.450:FF:000001">
    <property type="entry name" value="Cyclic di-GMP phosphodiesterase yahA"/>
    <property type="match status" value="1"/>
</dbReference>
<dbReference type="SUPFAM" id="SSF158472">
    <property type="entry name" value="HAMP domain-like"/>
    <property type="match status" value="1"/>
</dbReference>
<gene>
    <name evidence="10" type="ORF">IOQ59_20945</name>
</gene>
<dbReference type="InterPro" id="IPR000160">
    <property type="entry name" value="GGDEF_dom"/>
</dbReference>
<comment type="catalytic activity">
    <reaction evidence="4">
        <text>3',3'-c-di-GMP + H2O = 5'-phosphoguanylyl(3'-&gt;5')guanosine + H(+)</text>
        <dbReference type="Rhea" id="RHEA:24902"/>
        <dbReference type="ChEBI" id="CHEBI:15377"/>
        <dbReference type="ChEBI" id="CHEBI:15378"/>
        <dbReference type="ChEBI" id="CHEBI:58754"/>
        <dbReference type="ChEBI" id="CHEBI:58805"/>
        <dbReference type="EC" id="3.1.4.52"/>
    </reaction>
    <physiologicalReaction direction="left-to-right" evidence="4">
        <dbReference type="Rhea" id="RHEA:24903"/>
    </physiologicalReaction>
</comment>
<dbReference type="PROSITE" id="PS50887">
    <property type="entry name" value="GGDEF"/>
    <property type="match status" value="1"/>
</dbReference>
<dbReference type="SMART" id="SM00052">
    <property type="entry name" value="EAL"/>
    <property type="match status" value="1"/>
</dbReference>
<evidence type="ECO:0000256" key="4">
    <source>
        <dbReference type="ARBA" id="ARBA00051114"/>
    </source>
</evidence>
<evidence type="ECO:0000313" key="11">
    <source>
        <dbReference type="Proteomes" id="UP000640333"/>
    </source>
</evidence>
<comment type="cofactor">
    <cofactor evidence="1">
        <name>Mg(2+)</name>
        <dbReference type="ChEBI" id="CHEBI:18420"/>
    </cofactor>
</comment>
<dbReference type="RefSeq" id="WP_193955433.1">
    <property type="nucleotide sequence ID" value="NZ_JADEYS010000036.1"/>
</dbReference>
<dbReference type="NCBIfam" id="TIGR00229">
    <property type="entry name" value="sensory_box"/>
    <property type="match status" value="1"/>
</dbReference>
<protein>
    <recommendedName>
        <fullName evidence="2">cyclic-guanylate-specific phosphodiesterase</fullName>
        <ecNumber evidence="2">3.1.4.52</ecNumber>
    </recommendedName>
</protein>
<dbReference type="InterPro" id="IPR000700">
    <property type="entry name" value="PAS-assoc_C"/>
</dbReference>
<reference evidence="10" key="1">
    <citation type="submission" date="2020-10" db="EMBL/GenBank/DDBJ databases">
        <title>Bacterium isolated from coastal waters sediment.</title>
        <authorList>
            <person name="Chen R.-J."/>
            <person name="Lu D.-C."/>
            <person name="Zhu K.-L."/>
            <person name="Du Z.-J."/>
        </authorList>
    </citation>
    <scope>NUCLEOTIDE SEQUENCE</scope>
    <source>
        <strain evidence="10">N1Y112</strain>
    </source>
</reference>
<evidence type="ECO:0000256" key="5">
    <source>
        <dbReference type="SAM" id="Phobius"/>
    </source>
</evidence>
<comment type="caution">
    <text evidence="10">The sequence shown here is derived from an EMBL/GenBank/DDBJ whole genome shotgun (WGS) entry which is preliminary data.</text>
</comment>
<dbReference type="Gene3D" id="6.10.340.10">
    <property type="match status" value="1"/>
</dbReference>
<dbReference type="SMART" id="SM00304">
    <property type="entry name" value="HAMP"/>
    <property type="match status" value="1"/>
</dbReference>
<dbReference type="InterPro" id="IPR052155">
    <property type="entry name" value="Biofilm_reg_signaling"/>
</dbReference>
<dbReference type="InterPro" id="IPR003660">
    <property type="entry name" value="HAMP_dom"/>
</dbReference>
<dbReference type="GO" id="GO:0016020">
    <property type="term" value="C:membrane"/>
    <property type="evidence" value="ECO:0007669"/>
    <property type="project" value="InterPro"/>
</dbReference>
<evidence type="ECO:0000259" key="9">
    <source>
        <dbReference type="PROSITE" id="PS50887"/>
    </source>
</evidence>
<dbReference type="Gene3D" id="3.30.450.20">
    <property type="entry name" value="PAS domain"/>
    <property type="match status" value="1"/>
</dbReference>
<dbReference type="Gene3D" id="3.30.70.270">
    <property type="match status" value="1"/>
</dbReference>
<feature type="domain" description="HAMP" evidence="8">
    <location>
        <begin position="224"/>
        <end position="276"/>
    </location>
</feature>
<dbReference type="FunFam" id="3.30.70.270:FF:000001">
    <property type="entry name" value="Diguanylate cyclase domain protein"/>
    <property type="match status" value="1"/>
</dbReference>
<dbReference type="PROSITE" id="PS50883">
    <property type="entry name" value="EAL"/>
    <property type="match status" value="1"/>
</dbReference>
<organism evidence="10 11">
    <name type="scientific">Pontibacterium sinense</name>
    <dbReference type="NCBI Taxonomy" id="2781979"/>
    <lineage>
        <taxon>Bacteria</taxon>
        <taxon>Pseudomonadati</taxon>
        <taxon>Pseudomonadota</taxon>
        <taxon>Gammaproteobacteria</taxon>
        <taxon>Oceanospirillales</taxon>
        <taxon>Oceanospirillaceae</taxon>
        <taxon>Pontibacterium</taxon>
    </lineage>
</organism>
<name>A0A8J7FI10_9GAMM</name>
<dbReference type="SUPFAM" id="SSF55073">
    <property type="entry name" value="Nucleotide cyclase"/>
    <property type="match status" value="1"/>
</dbReference>
<dbReference type="CDD" id="cd06225">
    <property type="entry name" value="HAMP"/>
    <property type="match status" value="1"/>
</dbReference>
<keyword evidence="5" id="KW-0812">Transmembrane</keyword>